<proteinExistence type="predicted"/>
<dbReference type="EMBL" id="JELY01003432">
    <property type="protein sequence ID" value="KYF48960.1"/>
    <property type="molecule type" value="Genomic_DNA"/>
</dbReference>
<name>A0A150P1H2_SORCE</name>
<sequence>MPSVSRRYTALQSAIAPSPNMHRKAIAQSGHIARDGSPSGLFGTSRAGTPGRTQPERSATRTSAATAARHRCATGVTPACASPPPAAAPARPPTL</sequence>
<reference evidence="2 3" key="1">
    <citation type="submission" date="2014-02" db="EMBL/GenBank/DDBJ databases">
        <title>The small core and large imbalanced accessory genome model reveals a collaborative survival strategy of Sorangium cellulosum strains in nature.</title>
        <authorList>
            <person name="Han K."/>
            <person name="Peng R."/>
            <person name="Blom J."/>
            <person name="Li Y.-Z."/>
        </authorList>
    </citation>
    <scope>NUCLEOTIDE SEQUENCE [LARGE SCALE GENOMIC DNA]</scope>
    <source>
        <strain evidence="2 3">So0157-25</strain>
    </source>
</reference>
<dbReference type="AlphaFoldDB" id="A0A150P1H2"/>
<comment type="caution">
    <text evidence="2">The sequence shown here is derived from an EMBL/GenBank/DDBJ whole genome shotgun (WGS) entry which is preliminary data.</text>
</comment>
<evidence type="ECO:0000313" key="2">
    <source>
        <dbReference type="EMBL" id="KYF48960.1"/>
    </source>
</evidence>
<evidence type="ECO:0000313" key="3">
    <source>
        <dbReference type="Proteomes" id="UP000075420"/>
    </source>
</evidence>
<feature type="compositionally biased region" description="Pro residues" evidence="1">
    <location>
        <begin position="81"/>
        <end position="95"/>
    </location>
</feature>
<evidence type="ECO:0000256" key="1">
    <source>
        <dbReference type="SAM" id="MobiDB-lite"/>
    </source>
</evidence>
<gene>
    <name evidence="2" type="ORF">BE08_21425</name>
</gene>
<protein>
    <submittedName>
        <fullName evidence="2">Uncharacterized protein</fullName>
    </submittedName>
</protein>
<dbReference type="Proteomes" id="UP000075420">
    <property type="component" value="Unassembled WGS sequence"/>
</dbReference>
<feature type="region of interest" description="Disordered" evidence="1">
    <location>
        <begin position="1"/>
        <end position="95"/>
    </location>
</feature>
<organism evidence="2 3">
    <name type="scientific">Sorangium cellulosum</name>
    <name type="common">Polyangium cellulosum</name>
    <dbReference type="NCBI Taxonomy" id="56"/>
    <lineage>
        <taxon>Bacteria</taxon>
        <taxon>Pseudomonadati</taxon>
        <taxon>Myxococcota</taxon>
        <taxon>Polyangia</taxon>
        <taxon>Polyangiales</taxon>
        <taxon>Polyangiaceae</taxon>
        <taxon>Sorangium</taxon>
    </lineage>
</organism>
<accession>A0A150P1H2</accession>